<dbReference type="PANTHER" id="PTHR33428">
    <property type="entry name" value="CHLOROPHYLLASE-2, CHLOROPLASTIC"/>
    <property type="match status" value="1"/>
</dbReference>
<dbReference type="PANTHER" id="PTHR33428:SF14">
    <property type="entry name" value="CARBOXYLESTERASE TYPE B DOMAIN-CONTAINING PROTEIN"/>
    <property type="match status" value="1"/>
</dbReference>
<keyword evidence="2" id="KW-1185">Reference proteome</keyword>
<sequence length="293" mass="29724">MASVIPGKALAPKAVVAELSRPGPYPVLRGELALVGLPGVVFTPASGTALPAVAFGHDWLQPAGRYLGLLRHLASWGVVAAAPDTQRGPIGSHRGLAQDLRTALGVVSGVRLGGTARGAAVSVDPHKLGVAGHGMGAGSAVLAAAVPATDTRVQAVGEPYWEVGHGVSIQAVATVAITDTQPSAVEAARAVHLPGMHLGFGKDLVSPPAAGAELLDKAWAGESSLRTVKKATHLGLLEGRHWSDILLDGKGEAATRTLVRALLTGFLLHRLGGDDRYAAAFDGIVKGTEPGSG</sequence>
<dbReference type="EMBL" id="JBBEGM010000026">
    <property type="protein sequence ID" value="MEJ2865989.1"/>
    <property type="molecule type" value="Genomic_DNA"/>
</dbReference>
<protein>
    <submittedName>
        <fullName evidence="1">Alpha/beta hydrolase</fullName>
    </submittedName>
</protein>
<dbReference type="GO" id="GO:0016787">
    <property type="term" value="F:hydrolase activity"/>
    <property type="evidence" value="ECO:0007669"/>
    <property type="project" value="UniProtKB-KW"/>
</dbReference>
<gene>
    <name evidence="1" type="ORF">WCD58_32890</name>
</gene>
<evidence type="ECO:0000313" key="1">
    <source>
        <dbReference type="EMBL" id="MEJ2865989.1"/>
    </source>
</evidence>
<reference evidence="1 2" key="1">
    <citation type="submission" date="2024-03" db="EMBL/GenBank/DDBJ databases">
        <title>Actinomycetospora sp. OC33-EN07, a novel actinomycete isolated from wild orchid (Aerides multiflora).</title>
        <authorList>
            <person name="Suriyachadkun C."/>
        </authorList>
    </citation>
    <scope>NUCLEOTIDE SEQUENCE [LARGE SCALE GENOMIC DNA]</scope>
    <source>
        <strain evidence="1 2">OC33-EN07</strain>
    </source>
</reference>
<dbReference type="RefSeq" id="WP_337707371.1">
    <property type="nucleotide sequence ID" value="NZ_JBBEGM010000026.1"/>
</dbReference>
<dbReference type="SUPFAM" id="SSF53474">
    <property type="entry name" value="alpha/beta-Hydrolases"/>
    <property type="match status" value="1"/>
</dbReference>
<dbReference type="Proteomes" id="UP001369736">
    <property type="component" value="Unassembled WGS sequence"/>
</dbReference>
<keyword evidence="1" id="KW-0378">Hydrolase</keyword>
<comment type="caution">
    <text evidence="1">The sequence shown here is derived from an EMBL/GenBank/DDBJ whole genome shotgun (WGS) entry which is preliminary data.</text>
</comment>
<dbReference type="Gene3D" id="3.40.50.1820">
    <property type="entry name" value="alpha/beta hydrolase"/>
    <property type="match status" value="1"/>
</dbReference>
<accession>A0ABU8MF75</accession>
<proteinExistence type="predicted"/>
<dbReference type="InterPro" id="IPR029058">
    <property type="entry name" value="AB_hydrolase_fold"/>
</dbReference>
<organism evidence="1 2">
    <name type="scientific">Actinomycetospora flava</name>
    <dbReference type="NCBI Taxonomy" id="3129232"/>
    <lineage>
        <taxon>Bacteria</taxon>
        <taxon>Bacillati</taxon>
        <taxon>Actinomycetota</taxon>
        <taxon>Actinomycetes</taxon>
        <taxon>Pseudonocardiales</taxon>
        <taxon>Pseudonocardiaceae</taxon>
        <taxon>Actinomycetospora</taxon>
    </lineage>
</organism>
<evidence type="ECO:0000313" key="2">
    <source>
        <dbReference type="Proteomes" id="UP001369736"/>
    </source>
</evidence>
<name>A0ABU8MF75_9PSEU</name>